<dbReference type="GO" id="GO:0016020">
    <property type="term" value="C:membrane"/>
    <property type="evidence" value="ECO:0007669"/>
    <property type="project" value="InterPro"/>
</dbReference>
<organism evidence="1 2">
    <name type="scientific">Methanobacterium bryantii</name>
    <dbReference type="NCBI Taxonomy" id="2161"/>
    <lineage>
        <taxon>Archaea</taxon>
        <taxon>Methanobacteriati</taxon>
        <taxon>Methanobacteriota</taxon>
        <taxon>Methanomada group</taxon>
        <taxon>Methanobacteria</taxon>
        <taxon>Methanobacteriales</taxon>
        <taxon>Methanobacteriaceae</taxon>
        <taxon>Methanobacterium</taxon>
    </lineage>
</organism>
<dbReference type="Proteomes" id="UP000217784">
    <property type="component" value="Unassembled WGS sequence"/>
</dbReference>
<dbReference type="SUPFAM" id="SSF53756">
    <property type="entry name" value="UDP-Glycosyltransferase/glycogen phosphorylase"/>
    <property type="match status" value="1"/>
</dbReference>
<sequence length="603" mass="68639">MKKGKAMVFLEPGQAARTKLTVSVEKNIRSFEVKLFILPFLNKIKKNYDIDIFLQDSGTFKILSDIGFSCNLMGKDLLNPDQKELSKKKSVYIAQNWYKLDKNEELSFNGVNIGEATETETIDIVRTLFEKVQVFESIISKEEVDKIFFENPYSPDGKALGIICEGLGLKSDSIYSFYGKTKRKVMDRVKYGGYSRNNIETINFYSVDNLNENSPNILFDTPYANHLDIVFPVMELLLKKGYNVYLLAKDEDINRYKSKHSFSKIKLPKIKCNKLNGTLKQYISRVESSKIFDYNGINLWPLLRDDLYLSNKNKLNVLGHLKNFKDILNDIKPDLIVVGDDRGPSSVRADLLYAKHECVPIVEIQHGVYRIDKAMAAPISNKIFVWGESTKPALLEAGASGDQMEVTGSPKYDPLIHKLKNHLKPVDNDNIKTLLFATQPLPGNLNSRIINEIALMLEKTDNIRLIVKPHPSENTDYYKSITKQFSQKISVKDSADNIIDLLLDADILINLFSTVGLEAAILGKPMVCVNLYNQKIVYIESGVALEVKNLKDLKSKINDSLYNDKIRDELAENRKRFVYNYAYLQDGKASERICDAIIKMIED</sequence>
<dbReference type="RefSeq" id="WP_069582576.1">
    <property type="nucleotide sequence ID" value="NZ_LMVM01000001.1"/>
</dbReference>
<dbReference type="EMBL" id="LMVM01000001">
    <property type="protein sequence ID" value="PAV06383.1"/>
    <property type="molecule type" value="Genomic_DNA"/>
</dbReference>
<dbReference type="InterPro" id="IPR007554">
    <property type="entry name" value="Glycerophosphate_synth"/>
</dbReference>
<gene>
    <name evidence="1" type="ORF">ASJ80_16320</name>
</gene>
<evidence type="ECO:0000313" key="1">
    <source>
        <dbReference type="EMBL" id="PAV06383.1"/>
    </source>
</evidence>
<evidence type="ECO:0000313" key="2">
    <source>
        <dbReference type="Proteomes" id="UP000217784"/>
    </source>
</evidence>
<dbReference type="Pfam" id="PF04464">
    <property type="entry name" value="Glyphos_transf"/>
    <property type="match status" value="1"/>
</dbReference>
<keyword evidence="2" id="KW-1185">Reference proteome</keyword>
<dbReference type="GO" id="GO:0047355">
    <property type="term" value="F:CDP-glycerol glycerophosphotransferase activity"/>
    <property type="evidence" value="ECO:0007669"/>
    <property type="project" value="InterPro"/>
</dbReference>
<accession>A0A2A2HAV2</accession>
<reference evidence="1 2" key="1">
    <citation type="journal article" date="2017" name="BMC Genomics">
        <title>Genomic analysis of methanogenic archaea reveals a shift towards energy conservation.</title>
        <authorList>
            <person name="Gilmore S.P."/>
            <person name="Henske J.K."/>
            <person name="Sexton J.A."/>
            <person name="Solomon K.V."/>
            <person name="Seppala S."/>
            <person name="Yoo J.I."/>
            <person name="Huyett L.M."/>
            <person name="Pressman A."/>
            <person name="Cogan J.Z."/>
            <person name="Kivenson V."/>
            <person name="Peng X."/>
            <person name="Tan Y."/>
            <person name="Valentine D.L."/>
            <person name="O'Malley M.A."/>
        </authorList>
    </citation>
    <scope>NUCLEOTIDE SEQUENCE [LARGE SCALE GENOMIC DNA]</scope>
    <source>
        <strain evidence="1 2">M.o.H.</strain>
    </source>
</reference>
<dbReference type="AlphaFoldDB" id="A0A2A2HAV2"/>
<name>A0A2A2HAV2_METBR</name>
<comment type="caution">
    <text evidence="1">The sequence shown here is derived from an EMBL/GenBank/DDBJ whole genome shotgun (WGS) entry which is preliminary data.</text>
</comment>
<protein>
    <recommendedName>
        <fullName evidence="3">UDP-N-acetylglucosamine 2-epimerase domain-containing protein</fullName>
    </recommendedName>
</protein>
<dbReference type="OrthoDB" id="76247at2157"/>
<proteinExistence type="predicted"/>
<evidence type="ECO:0008006" key="3">
    <source>
        <dbReference type="Google" id="ProtNLM"/>
    </source>
</evidence>
<dbReference type="InterPro" id="IPR043148">
    <property type="entry name" value="TagF_C"/>
</dbReference>
<dbReference type="Gene3D" id="3.40.50.12580">
    <property type="match status" value="1"/>
</dbReference>